<gene>
    <name evidence="1" type="ORF">GCM10011591_21850</name>
</gene>
<evidence type="ECO:0000313" key="2">
    <source>
        <dbReference type="Proteomes" id="UP000612956"/>
    </source>
</evidence>
<accession>A0A917QGV2</accession>
<dbReference type="AlphaFoldDB" id="A0A917QGV2"/>
<dbReference type="Proteomes" id="UP000612956">
    <property type="component" value="Unassembled WGS sequence"/>
</dbReference>
<reference evidence="1" key="1">
    <citation type="journal article" date="2014" name="Int. J. Syst. Evol. Microbiol.">
        <title>Complete genome sequence of Corynebacterium casei LMG S-19264T (=DSM 44701T), isolated from a smear-ripened cheese.</title>
        <authorList>
            <consortium name="US DOE Joint Genome Institute (JGI-PGF)"/>
            <person name="Walter F."/>
            <person name="Albersmeier A."/>
            <person name="Kalinowski J."/>
            <person name="Ruckert C."/>
        </authorList>
    </citation>
    <scope>NUCLEOTIDE SEQUENCE</scope>
    <source>
        <strain evidence="1">CGMCC 4.7278</strain>
    </source>
</reference>
<dbReference type="EMBL" id="BMMW01000002">
    <property type="protein sequence ID" value="GGK49967.1"/>
    <property type="molecule type" value="Genomic_DNA"/>
</dbReference>
<sequence>MDSSSDEHALRSLFSSAELAEIDSRSIKRESDGSKDALSLLINWRSHIEKIDRDRALSWDDRSVWNQYDLVAALTIRDHLQCALEVLPADVRSKIENWVLKVDEKFSDFTVSDSGERIQRVVGQSINGRQWWWFRIPADGPIATDFERMAKQGWS</sequence>
<comment type="caution">
    <text evidence="1">The sequence shown here is derived from an EMBL/GenBank/DDBJ whole genome shotgun (WGS) entry which is preliminary data.</text>
</comment>
<dbReference type="RefSeq" id="WP_188828795.1">
    <property type="nucleotide sequence ID" value="NZ_BMMW01000002.1"/>
</dbReference>
<reference evidence="1" key="2">
    <citation type="submission" date="2020-09" db="EMBL/GenBank/DDBJ databases">
        <authorList>
            <person name="Sun Q."/>
            <person name="Zhou Y."/>
        </authorList>
    </citation>
    <scope>NUCLEOTIDE SEQUENCE</scope>
    <source>
        <strain evidence="1">CGMCC 4.7278</strain>
    </source>
</reference>
<protein>
    <submittedName>
        <fullName evidence="1">Uncharacterized protein</fullName>
    </submittedName>
</protein>
<evidence type="ECO:0000313" key="1">
    <source>
        <dbReference type="EMBL" id="GGK49967.1"/>
    </source>
</evidence>
<keyword evidence="2" id="KW-1185">Reference proteome</keyword>
<proteinExistence type="predicted"/>
<organism evidence="1 2">
    <name type="scientific">Nocardia camponoti</name>
    <dbReference type="NCBI Taxonomy" id="1616106"/>
    <lineage>
        <taxon>Bacteria</taxon>
        <taxon>Bacillati</taxon>
        <taxon>Actinomycetota</taxon>
        <taxon>Actinomycetes</taxon>
        <taxon>Mycobacteriales</taxon>
        <taxon>Nocardiaceae</taxon>
        <taxon>Nocardia</taxon>
    </lineage>
</organism>
<name>A0A917QGV2_9NOCA</name>